<evidence type="ECO:0000313" key="4">
    <source>
        <dbReference type="Proteomes" id="UP000824890"/>
    </source>
</evidence>
<dbReference type="InterPro" id="IPR045284">
    <property type="entry name" value="At2g27730-like"/>
</dbReference>
<keyword evidence="2" id="KW-0472">Membrane</keyword>
<accession>A0ABQ7ZU51</accession>
<evidence type="ECO:0000313" key="3">
    <source>
        <dbReference type="EMBL" id="KAH0883770.1"/>
    </source>
</evidence>
<dbReference type="Proteomes" id="UP000824890">
    <property type="component" value="Unassembled WGS sequence"/>
</dbReference>
<evidence type="ECO:0000256" key="2">
    <source>
        <dbReference type="SAM" id="Phobius"/>
    </source>
</evidence>
<dbReference type="PANTHER" id="PTHR33878:SF1">
    <property type="entry name" value="OS08G0559000 PROTEIN"/>
    <property type="match status" value="1"/>
</dbReference>
<feature type="region of interest" description="Disordered" evidence="1">
    <location>
        <begin position="56"/>
        <end position="95"/>
    </location>
</feature>
<sequence length="130" mass="13881">MFSREDTCSSPWQQEALSDLFLGGSLTEKFLAKRRKLLRMFSSRKVSVKMEQEKLEKIARQGPGEQAASGAKASGGGGSPPSSASAESGPKVSEDKDRNYAVVAGVVAVVGAIGWYMKSGGKKQQPEVQE</sequence>
<keyword evidence="2" id="KW-0812">Transmembrane</keyword>
<reference evidence="3 4" key="1">
    <citation type="submission" date="2021-05" db="EMBL/GenBank/DDBJ databases">
        <title>Genome Assembly of Synthetic Allotetraploid Brassica napus Reveals Homoeologous Exchanges between Subgenomes.</title>
        <authorList>
            <person name="Davis J.T."/>
        </authorList>
    </citation>
    <scope>NUCLEOTIDE SEQUENCE [LARGE SCALE GENOMIC DNA]</scope>
    <source>
        <strain evidence="4">cv. Da-Ae</strain>
        <tissue evidence="3">Seedling</tissue>
    </source>
</reference>
<name>A0ABQ7ZU51_BRANA</name>
<feature type="compositionally biased region" description="Low complexity" evidence="1">
    <location>
        <begin position="80"/>
        <end position="90"/>
    </location>
</feature>
<dbReference type="PANTHER" id="PTHR33878">
    <property type="entry name" value="OS08G0559000 PROTEIN"/>
    <property type="match status" value="1"/>
</dbReference>
<evidence type="ECO:0000256" key="1">
    <source>
        <dbReference type="SAM" id="MobiDB-lite"/>
    </source>
</evidence>
<gene>
    <name evidence="3" type="ORF">HID58_059866</name>
</gene>
<proteinExistence type="predicted"/>
<organism evidence="3 4">
    <name type="scientific">Brassica napus</name>
    <name type="common">Rape</name>
    <dbReference type="NCBI Taxonomy" id="3708"/>
    <lineage>
        <taxon>Eukaryota</taxon>
        <taxon>Viridiplantae</taxon>
        <taxon>Streptophyta</taxon>
        <taxon>Embryophyta</taxon>
        <taxon>Tracheophyta</taxon>
        <taxon>Spermatophyta</taxon>
        <taxon>Magnoliopsida</taxon>
        <taxon>eudicotyledons</taxon>
        <taxon>Gunneridae</taxon>
        <taxon>Pentapetalae</taxon>
        <taxon>rosids</taxon>
        <taxon>malvids</taxon>
        <taxon>Brassicales</taxon>
        <taxon>Brassicaceae</taxon>
        <taxon>Brassiceae</taxon>
        <taxon>Brassica</taxon>
    </lineage>
</organism>
<keyword evidence="2" id="KW-1133">Transmembrane helix</keyword>
<comment type="caution">
    <text evidence="3">The sequence shown here is derived from an EMBL/GenBank/DDBJ whole genome shotgun (WGS) entry which is preliminary data.</text>
</comment>
<dbReference type="EMBL" id="JAGKQM010000014">
    <property type="protein sequence ID" value="KAH0883770.1"/>
    <property type="molecule type" value="Genomic_DNA"/>
</dbReference>
<protein>
    <submittedName>
        <fullName evidence="3">Uncharacterized protein</fullName>
    </submittedName>
</protein>
<feature type="transmembrane region" description="Helical" evidence="2">
    <location>
        <begin position="100"/>
        <end position="117"/>
    </location>
</feature>
<keyword evidence="4" id="KW-1185">Reference proteome</keyword>